<dbReference type="AlphaFoldDB" id="A0A832UZK4"/>
<dbReference type="EMBL" id="DVAD01000004">
    <property type="protein sequence ID" value="HIJ99320.1"/>
    <property type="molecule type" value="Genomic_DNA"/>
</dbReference>
<reference evidence="1 2" key="1">
    <citation type="journal article" name="Nat. Commun.">
        <title>Undinarchaeota illuminate DPANN phylogeny and the impact of gene transfer on archaeal evolution.</title>
        <authorList>
            <person name="Dombrowski N."/>
            <person name="Williams T.A."/>
            <person name="Sun J."/>
            <person name="Woodcroft B.J."/>
            <person name="Lee J.H."/>
            <person name="Minh B.Q."/>
            <person name="Rinke C."/>
            <person name="Spang A."/>
        </authorList>
    </citation>
    <scope>NUCLEOTIDE SEQUENCE [LARGE SCALE GENOMIC DNA]</scope>
    <source>
        <strain evidence="1">MAG_bin17</strain>
    </source>
</reference>
<evidence type="ECO:0000313" key="2">
    <source>
        <dbReference type="Proteomes" id="UP000604391"/>
    </source>
</evidence>
<gene>
    <name evidence="1" type="ORF">H1011_00665</name>
</gene>
<organism evidence="1 2">
    <name type="scientific">Candidatus Undinarchaeum marinum</name>
    <dbReference type="NCBI Taxonomy" id="2756141"/>
    <lineage>
        <taxon>Archaea</taxon>
        <taxon>Candidatus Undinarchaeota</taxon>
        <taxon>Candidatus Undinarchaeia</taxon>
        <taxon>Candidatus Undinarchaeales</taxon>
        <taxon>Candidatus Undinarchaeaceae</taxon>
        <taxon>Candidatus Undinarchaeum</taxon>
    </lineage>
</organism>
<protein>
    <submittedName>
        <fullName evidence="1">Uncharacterized protein</fullName>
    </submittedName>
</protein>
<sequence>MSLKILGSEKALIGKSGIPEKLVLPSQILKKIAKVSKKRLTFKKTGIEYLGVLRGRREGGVKILSKGGKPGSSQGGYFIVTDVEHVDEEYCFPYLVRTSHLSREESDMIGIAHSHIKHIVPGEFPNDDYFEKDFYSKPAKERLLSPSANDAQSARTFISEQNRENGMGAVILMVNKRKHIWSKLPLKAYFVRWNDEGMYPLKIELV</sequence>
<proteinExistence type="predicted"/>
<accession>A0A832UZK4</accession>
<dbReference type="Proteomes" id="UP000604391">
    <property type="component" value="Unassembled WGS sequence"/>
</dbReference>
<name>A0A832UZK4_9ARCH</name>
<evidence type="ECO:0000313" key="1">
    <source>
        <dbReference type="EMBL" id="HIJ99320.1"/>
    </source>
</evidence>
<comment type="caution">
    <text evidence="1">The sequence shown here is derived from an EMBL/GenBank/DDBJ whole genome shotgun (WGS) entry which is preliminary data.</text>
</comment>
<keyword evidence="2" id="KW-1185">Reference proteome</keyword>